<reference evidence="1" key="2">
    <citation type="journal article" date="2015" name="Data Brief">
        <title>Shoot transcriptome of the giant reed, Arundo donax.</title>
        <authorList>
            <person name="Barrero R.A."/>
            <person name="Guerrero F.D."/>
            <person name="Moolhuijzen P."/>
            <person name="Goolsby J.A."/>
            <person name="Tidwell J."/>
            <person name="Bellgard S.E."/>
            <person name="Bellgard M.I."/>
        </authorList>
    </citation>
    <scope>NUCLEOTIDE SEQUENCE</scope>
    <source>
        <tissue evidence="1">Shoot tissue taken approximately 20 cm above the soil surface</tissue>
    </source>
</reference>
<reference evidence="1" key="1">
    <citation type="submission" date="2014-09" db="EMBL/GenBank/DDBJ databases">
        <authorList>
            <person name="Magalhaes I.L.F."/>
            <person name="Oliveira U."/>
            <person name="Santos F.R."/>
            <person name="Vidigal T.H.D.A."/>
            <person name="Brescovit A.D."/>
            <person name="Santos A.J."/>
        </authorList>
    </citation>
    <scope>NUCLEOTIDE SEQUENCE</scope>
    <source>
        <tissue evidence="1">Shoot tissue taken approximately 20 cm above the soil surface</tissue>
    </source>
</reference>
<dbReference type="AlphaFoldDB" id="A0A0A8ZD40"/>
<evidence type="ECO:0000313" key="1">
    <source>
        <dbReference type="EMBL" id="JAD34620.1"/>
    </source>
</evidence>
<protein>
    <submittedName>
        <fullName evidence="1">Uncharacterized protein</fullName>
    </submittedName>
</protein>
<organism evidence="1">
    <name type="scientific">Arundo donax</name>
    <name type="common">Giant reed</name>
    <name type="synonym">Donax arundinaceus</name>
    <dbReference type="NCBI Taxonomy" id="35708"/>
    <lineage>
        <taxon>Eukaryota</taxon>
        <taxon>Viridiplantae</taxon>
        <taxon>Streptophyta</taxon>
        <taxon>Embryophyta</taxon>
        <taxon>Tracheophyta</taxon>
        <taxon>Spermatophyta</taxon>
        <taxon>Magnoliopsida</taxon>
        <taxon>Liliopsida</taxon>
        <taxon>Poales</taxon>
        <taxon>Poaceae</taxon>
        <taxon>PACMAD clade</taxon>
        <taxon>Arundinoideae</taxon>
        <taxon>Arundineae</taxon>
        <taxon>Arundo</taxon>
    </lineage>
</organism>
<name>A0A0A8ZD40_ARUDO</name>
<accession>A0A0A8ZD40</accession>
<sequence length="41" mass="4670">MKFNRVIAIFSSSLYCNEECVSACCHILPVEKKGHGKHNYI</sequence>
<dbReference type="EMBL" id="GBRH01263275">
    <property type="protein sequence ID" value="JAD34620.1"/>
    <property type="molecule type" value="Transcribed_RNA"/>
</dbReference>
<proteinExistence type="predicted"/>